<feature type="compositionally biased region" description="Pro residues" evidence="1">
    <location>
        <begin position="96"/>
        <end position="116"/>
    </location>
</feature>
<dbReference type="GO" id="GO:0000329">
    <property type="term" value="C:fungal-type vacuole membrane"/>
    <property type="evidence" value="ECO:0007669"/>
    <property type="project" value="TreeGrafter"/>
</dbReference>
<dbReference type="GO" id="GO:0005615">
    <property type="term" value="C:extracellular space"/>
    <property type="evidence" value="ECO:0007669"/>
    <property type="project" value="TreeGrafter"/>
</dbReference>
<feature type="domain" description="FAS1" evidence="3">
    <location>
        <begin position="340"/>
        <end position="426"/>
    </location>
</feature>
<evidence type="ECO:0000313" key="4">
    <source>
        <dbReference type="EMBL" id="TFK86057.1"/>
    </source>
</evidence>
<dbReference type="InParanoid" id="A0A5C3PAU5"/>
<reference evidence="4 5" key="1">
    <citation type="journal article" date="2019" name="Nat. Ecol. Evol.">
        <title>Megaphylogeny resolves global patterns of mushroom evolution.</title>
        <authorList>
            <person name="Varga T."/>
            <person name="Krizsan K."/>
            <person name="Foldi C."/>
            <person name="Dima B."/>
            <person name="Sanchez-Garcia M."/>
            <person name="Sanchez-Ramirez S."/>
            <person name="Szollosi G.J."/>
            <person name="Szarkandi J.G."/>
            <person name="Papp V."/>
            <person name="Albert L."/>
            <person name="Andreopoulos W."/>
            <person name="Angelini C."/>
            <person name="Antonin V."/>
            <person name="Barry K.W."/>
            <person name="Bougher N.L."/>
            <person name="Buchanan P."/>
            <person name="Buyck B."/>
            <person name="Bense V."/>
            <person name="Catcheside P."/>
            <person name="Chovatia M."/>
            <person name="Cooper J."/>
            <person name="Damon W."/>
            <person name="Desjardin D."/>
            <person name="Finy P."/>
            <person name="Geml J."/>
            <person name="Haridas S."/>
            <person name="Hughes K."/>
            <person name="Justo A."/>
            <person name="Karasinski D."/>
            <person name="Kautmanova I."/>
            <person name="Kiss B."/>
            <person name="Kocsube S."/>
            <person name="Kotiranta H."/>
            <person name="LaButti K.M."/>
            <person name="Lechner B.E."/>
            <person name="Liimatainen K."/>
            <person name="Lipzen A."/>
            <person name="Lukacs Z."/>
            <person name="Mihaltcheva S."/>
            <person name="Morgado L.N."/>
            <person name="Niskanen T."/>
            <person name="Noordeloos M.E."/>
            <person name="Ohm R.A."/>
            <person name="Ortiz-Santana B."/>
            <person name="Ovrebo C."/>
            <person name="Racz N."/>
            <person name="Riley R."/>
            <person name="Savchenko A."/>
            <person name="Shiryaev A."/>
            <person name="Soop K."/>
            <person name="Spirin V."/>
            <person name="Szebenyi C."/>
            <person name="Tomsovsky M."/>
            <person name="Tulloss R.E."/>
            <person name="Uehling J."/>
            <person name="Grigoriev I.V."/>
            <person name="Vagvolgyi C."/>
            <person name="Papp T."/>
            <person name="Martin F.M."/>
            <person name="Miettinen O."/>
            <person name="Hibbett D.S."/>
            <person name="Nagy L.G."/>
        </authorList>
    </citation>
    <scope>NUCLEOTIDE SEQUENCE [LARGE SCALE GENOMIC DNA]</scope>
    <source>
        <strain evidence="4 5">HHB13444</strain>
    </source>
</reference>
<evidence type="ECO:0000256" key="2">
    <source>
        <dbReference type="SAM" id="SignalP"/>
    </source>
</evidence>
<gene>
    <name evidence="4" type="ORF">K466DRAFT_600625</name>
</gene>
<feature type="signal peptide" evidence="2">
    <location>
        <begin position="1"/>
        <end position="19"/>
    </location>
</feature>
<dbReference type="PANTHER" id="PTHR10900">
    <property type="entry name" value="PERIOSTIN-RELATED"/>
    <property type="match status" value="1"/>
</dbReference>
<keyword evidence="2" id="KW-0732">Signal</keyword>
<dbReference type="AlphaFoldDB" id="A0A5C3PAU5"/>
<dbReference type="InterPro" id="IPR050904">
    <property type="entry name" value="Adhesion/Biosynth-related"/>
</dbReference>
<dbReference type="Proteomes" id="UP000308197">
    <property type="component" value="Unassembled WGS sequence"/>
</dbReference>
<feature type="chain" id="PRO_5022671875" description="FAS1 domain-containing protein" evidence="2">
    <location>
        <begin position="20"/>
        <end position="923"/>
    </location>
</feature>
<dbReference type="EMBL" id="ML211218">
    <property type="protein sequence ID" value="TFK86057.1"/>
    <property type="molecule type" value="Genomic_DNA"/>
</dbReference>
<feature type="region of interest" description="Disordered" evidence="1">
    <location>
        <begin position="871"/>
        <end position="910"/>
    </location>
</feature>
<organism evidence="4 5">
    <name type="scientific">Polyporus arcularius HHB13444</name>
    <dbReference type="NCBI Taxonomy" id="1314778"/>
    <lineage>
        <taxon>Eukaryota</taxon>
        <taxon>Fungi</taxon>
        <taxon>Dikarya</taxon>
        <taxon>Basidiomycota</taxon>
        <taxon>Agaricomycotina</taxon>
        <taxon>Agaricomycetes</taxon>
        <taxon>Polyporales</taxon>
        <taxon>Polyporaceae</taxon>
        <taxon>Polyporus</taxon>
    </lineage>
</organism>
<feature type="compositionally biased region" description="Polar residues" evidence="1">
    <location>
        <begin position="536"/>
        <end position="549"/>
    </location>
</feature>
<dbReference type="Gene3D" id="2.30.180.10">
    <property type="entry name" value="FAS1 domain"/>
    <property type="match status" value="2"/>
</dbReference>
<dbReference type="Pfam" id="PF02469">
    <property type="entry name" value="Fasciclin"/>
    <property type="match status" value="1"/>
</dbReference>
<feature type="region of interest" description="Disordered" evidence="1">
    <location>
        <begin position="628"/>
        <end position="660"/>
    </location>
</feature>
<dbReference type="PANTHER" id="PTHR10900:SF122">
    <property type="entry name" value="FAS1 DOMAIN-CONTAINING PROTEIN"/>
    <property type="match status" value="1"/>
</dbReference>
<dbReference type="InterPro" id="IPR000782">
    <property type="entry name" value="FAS1_domain"/>
</dbReference>
<feature type="compositionally biased region" description="Pro residues" evidence="1">
    <location>
        <begin position="636"/>
        <end position="660"/>
    </location>
</feature>
<dbReference type="GO" id="GO:0016236">
    <property type="term" value="P:macroautophagy"/>
    <property type="evidence" value="ECO:0007669"/>
    <property type="project" value="TreeGrafter"/>
</dbReference>
<protein>
    <recommendedName>
        <fullName evidence="3">FAS1 domain-containing protein</fullName>
    </recommendedName>
</protein>
<dbReference type="InterPro" id="IPR036378">
    <property type="entry name" value="FAS1_dom_sf"/>
</dbReference>
<feature type="compositionally biased region" description="Basic residues" evidence="1">
    <location>
        <begin position="135"/>
        <end position="148"/>
    </location>
</feature>
<keyword evidence="5" id="KW-1185">Reference proteome</keyword>
<dbReference type="SUPFAM" id="SSF82153">
    <property type="entry name" value="FAS1 domain"/>
    <property type="match status" value="2"/>
</dbReference>
<feature type="compositionally biased region" description="Pro residues" evidence="1">
    <location>
        <begin position="123"/>
        <end position="132"/>
    </location>
</feature>
<evidence type="ECO:0000313" key="5">
    <source>
        <dbReference type="Proteomes" id="UP000308197"/>
    </source>
</evidence>
<feature type="domain" description="FAS1" evidence="3">
    <location>
        <begin position="155"/>
        <end position="336"/>
    </location>
</feature>
<dbReference type="STRING" id="1314778.A0A5C3PAU5"/>
<sequence>MLLLHTVLAVAYGGLLVSARPDLGRVRGGEEAELIDDGYSYAQNDVVEDDAQYNWAPDAPQLVMDAAQVPYYTDPEEVESNSWDGDFPRPKVPGHFPSPPEEIPNPPEHLPKPPHFPPHEPPHPGPPGPPPHEPGHHRPHFPGHHPHHPPGAPSNVTIYQFLEHNPRFSRIFNIVNHTEDVTKLLNDSSVNVTFFALPDWGFPRPHHRPVPPEEDGDFDFEEAFTSGDDIGDILATAEGFLNTVSRPGPELKNFLKLVLLYQTLPSRLPTSELAKNLTHPTSLTANDGSLDGEPFRVRVGRAPGLLPHLGVNLFSKIIRPNIPTANGLIHVVNKPVLPPPSAFQTTFLFQGAFSTLTSALQRVGLTDALEWRNVEGGTVDGSPAVTFFAPTNQAFQRLPRNLRLFLFSPFGEKALKKLLQYHIVPEFVFHTNYLHNASDSDFVPSEHDTEYRESYGQLDYGELDLAELLGETRESLEYGDNEGSSAKPLNGKFNWKVPSWQSACANKQQRRSWTAQPHPEDSAYSHDGPQDWVYDGQQQSHRYPDNQYSSYSYAGTQDSWYSYGRPDHSAYYSYDGPMTEGPERYEAYQDSYRPSPGHFTPPRYPPPPSGFEHRCPCHGPPPPPFAHHGPPHHWSPTPPPFHQGPAHWGPPPPHHGPPPFFHHDGSPRCGPLPPLPFHHERPHGWGSRPSQSLPHNGCPHHWGPLQPPPFAHDECPLSPNGPHPPLFPNHEGLPDFPPRPHHPPFPRHGPWQSPHFPTEHGPNHGPGHYCVPLPHQHGPPHHFPHHKKPHFPSPPHPPIAYSLNITAPTLLTNHSLDVHVVQFAQKSPLPWKKQAHYETLLFVHGVKVKLADVPLRNGALHVIERLLNPLKKSKGPHHPPHHPPETEQPWGSKEESFAFEDETYEEDDEWAGWQEWLPRWADE</sequence>
<name>A0A5C3PAU5_9APHY</name>
<feature type="region of interest" description="Disordered" evidence="1">
    <location>
        <begin position="75"/>
        <end position="156"/>
    </location>
</feature>
<accession>A0A5C3PAU5</accession>
<evidence type="ECO:0000256" key="1">
    <source>
        <dbReference type="SAM" id="MobiDB-lite"/>
    </source>
</evidence>
<evidence type="ECO:0000259" key="3">
    <source>
        <dbReference type="PROSITE" id="PS50213"/>
    </source>
</evidence>
<feature type="compositionally biased region" description="Basic residues" evidence="1">
    <location>
        <begin position="871"/>
        <end position="881"/>
    </location>
</feature>
<proteinExistence type="predicted"/>
<feature type="region of interest" description="Disordered" evidence="1">
    <location>
        <begin position="508"/>
        <end position="549"/>
    </location>
</feature>
<dbReference type="PROSITE" id="PS50213">
    <property type="entry name" value="FAS1"/>
    <property type="match status" value="2"/>
</dbReference>
<feature type="compositionally biased region" description="Acidic residues" evidence="1">
    <location>
        <begin position="897"/>
        <end position="910"/>
    </location>
</feature>